<reference evidence="2" key="1">
    <citation type="submission" date="2023-11" db="EMBL/GenBank/DDBJ databases">
        <authorList>
            <person name="Alioto T."/>
            <person name="Alioto T."/>
            <person name="Gomez Garrido J."/>
        </authorList>
    </citation>
    <scope>NUCLEOTIDE SEQUENCE</scope>
</reference>
<dbReference type="EMBL" id="CAVMBE010000009">
    <property type="protein sequence ID" value="CAK3882945.1"/>
    <property type="molecule type" value="Genomic_DNA"/>
</dbReference>
<evidence type="ECO:0000313" key="3">
    <source>
        <dbReference type="Proteomes" id="UP001296104"/>
    </source>
</evidence>
<gene>
    <name evidence="2" type="ORF">LECACI_7A002176</name>
</gene>
<comment type="caution">
    <text evidence="2">The sequence shown here is derived from an EMBL/GenBank/DDBJ whole genome shotgun (WGS) entry which is preliminary data.</text>
</comment>
<feature type="compositionally biased region" description="Gly residues" evidence="1">
    <location>
        <begin position="514"/>
        <end position="523"/>
    </location>
</feature>
<evidence type="ECO:0000256" key="1">
    <source>
        <dbReference type="SAM" id="MobiDB-lite"/>
    </source>
</evidence>
<accession>A0AAI8YUE2</accession>
<keyword evidence="3" id="KW-1185">Reference proteome</keyword>
<sequence>MSSFDKMALQEPAGSAALRGLYSSMSPIRARELITKAGLKAHDDEHIMNNLRTYATTLYNHEKLCARYHSRIEPAANCIAFFICAAHGQSFHPESQEILNANSLRISASLPLGFWKGTYLALVAEVQILYNDLRANLSDASTVLHYNGYDGTAANSAFTAWDLAVQLENMWDLLMDARAVGPIEHQVRYQSLLAQQRADRGEMGMGMGMGGFEQQWQQSSEQQRNAALDNYRGMVDATSLTPEALLEHLWTNEVPAIRHDCRTIYHIDIGLREPQQVNDTSCECEPNCRCRLVCQFDVGPCQCKESRRQARHPQPMRADHGAGEPSGSTAPPLRRRERKGTSGSQLAYVPGVRTPTRGHRGKDTTPLEFYGSGSGERYPKFTRPAAMDQSPPVYGPRVAESPTDESAGWKSSQEAPGALPDFIAPRPALKQRYFSAGGDVPLHQRPEIQVAMPPPAEPGWRMSKEQVEAFYQQQAVTSSPPQQSQPGSSRASQERVGTGSSGDGRASNDTPGSSSGGQRGRGGSSSSWRIKNFFSKHSSSD</sequence>
<name>A0AAI8YUE2_9PEZI</name>
<feature type="compositionally biased region" description="Low complexity" evidence="1">
    <location>
        <begin position="472"/>
        <end position="491"/>
    </location>
</feature>
<proteinExistence type="predicted"/>
<dbReference type="Proteomes" id="UP001296104">
    <property type="component" value="Unassembled WGS sequence"/>
</dbReference>
<feature type="region of interest" description="Disordered" evidence="1">
    <location>
        <begin position="307"/>
        <end position="541"/>
    </location>
</feature>
<evidence type="ECO:0000313" key="2">
    <source>
        <dbReference type="EMBL" id="CAK3882945.1"/>
    </source>
</evidence>
<protein>
    <submittedName>
        <fullName evidence="2">Uncharacterized protein</fullName>
    </submittedName>
</protein>
<organism evidence="2 3">
    <name type="scientific">Lecanosticta acicola</name>
    <dbReference type="NCBI Taxonomy" id="111012"/>
    <lineage>
        <taxon>Eukaryota</taxon>
        <taxon>Fungi</taxon>
        <taxon>Dikarya</taxon>
        <taxon>Ascomycota</taxon>
        <taxon>Pezizomycotina</taxon>
        <taxon>Dothideomycetes</taxon>
        <taxon>Dothideomycetidae</taxon>
        <taxon>Mycosphaerellales</taxon>
        <taxon>Mycosphaerellaceae</taxon>
        <taxon>Lecanosticta</taxon>
    </lineage>
</organism>
<dbReference type="AlphaFoldDB" id="A0AAI8YUE2"/>